<comment type="pathway">
    <text evidence="3">Amino-acid biosynthesis; L-lysine biosynthesis via DAP pathway; LL-2,6-diaminopimelate from (S)-tetrahydrodipicolinate (succinylase route): step 3/3.</text>
</comment>
<evidence type="ECO:0000256" key="7">
    <source>
        <dbReference type="ARBA" id="ARBA00022723"/>
    </source>
</evidence>
<evidence type="ECO:0000256" key="9">
    <source>
        <dbReference type="ARBA" id="ARBA00022833"/>
    </source>
</evidence>
<dbReference type="Pfam" id="PF07687">
    <property type="entry name" value="M20_dimer"/>
    <property type="match status" value="1"/>
</dbReference>
<dbReference type="SUPFAM" id="SSF55031">
    <property type="entry name" value="Bacterial exopeptidase dimerisation domain"/>
    <property type="match status" value="1"/>
</dbReference>
<dbReference type="AlphaFoldDB" id="E0SRJ2"/>
<comment type="similarity">
    <text evidence="4">Belongs to the peptidase M20A family.</text>
</comment>
<evidence type="ECO:0000256" key="3">
    <source>
        <dbReference type="ARBA" id="ARBA00005130"/>
    </source>
</evidence>
<name>E0SRJ2_IGNAA</name>
<dbReference type="EMBL" id="CP002098">
    <property type="protein sequence ID" value="ADM27267.1"/>
    <property type="molecule type" value="Genomic_DNA"/>
</dbReference>
<evidence type="ECO:0000256" key="4">
    <source>
        <dbReference type="ARBA" id="ARBA00006247"/>
    </source>
</evidence>
<dbReference type="KEGG" id="iag:Igag_0429"/>
<dbReference type="InterPro" id="IPR001261">
    <property type="entry name" value="ArgE/DapE_CS"/>
</dbReference>
<keyword evidence="10" id="KW-0170">Cobalt</keyword>
<dbReference type="InterPro" id="IPR036264">
    <property type="entry name" value="Bact_exopeptidase_dim_dom"/>
</dbReference>
<evidence type="ECO:0000256" key="11">
    <source>
        <dbReference type="ARBA" id="ARBA00051301"/>
    </source>
</evidence>
<dbReference type="Pfam" id="PF01546">
    <property type="entry name" value="Peptidase_M20"/>
    <property type="match status" value="1"/>
</dbReference>
<keyword evidence="14" id="KW-1185">Reference proteome</keyword>
<evidence type="ECO:0000256" key="5">
    <source>
        <dbReference type="ARBA" id="ARBA00011921"/>
    </source>
</evidence>
<dbReference type="UniPathway" id="UPA00034">
    <property type="reaction ID" value="UER00021"/>
</dbReference>
<feature type="domain" description="Peptidase M20 dimerisation" evidence="12">
    <location>
        <begin position="194"/>
        <end position="306"/>
    </location>
</feature>
<keyword evidence="8" id="KW-0378">Hydrolase</keyword>
<dbReference type="HOGENOM" id="CLU_021802_2_3_2"/>
<sequence length="414" mass="46182">MSREIDIRIDKEMKWALDVLINMINIPTVNPPGKSFYDFAEYISKVMESIGMSVKVIEVPRDIVEKICRECADSPRYIVIGRIDGGKPVIQFNGHYDVVPAGEGWSFDPFKAFIDGDKVYGRGSVDMKGGIASILLAVKIFTSIYREFNGSIEIALVPDEEIGGDSGTGYLVSEISRPNYAIIAEGSGSSNIWIGHKGALWGYIEVYGTQSHGSTPWRGINAFEYMSKIVMRIIDEYKPFIEMRKSSYDYGDPKGNIPTINIGGEVRGSTKINIVPGYYAFSFDRRIIPEENIDDVEMELKSFVDRLRRIYPEVNIEMKVVNRLAPAITKPDSILVKIAIESIENALGIKPKPIVCLGGLDLHYYTEKGIDAISYGPGPEENAHIANEYVLISEIRNVAKSYVYMLSKLLGVDT</sequence>
<evidence type="ECO:0000256" key="8">
    <source>
        <dbReference type="ARBA" id="ARBA00022801"/>
    </source>
</evidence>
<dbReference type="NCBIfam" id="NF006400">
    <property type="entry name" value="PRK08651.1-3"/>
    <property type="match status" value="1"/>
</dbReference>
<dbReference type="NCBIfam" id="TIGR01910">
    <property type="entry name" value="DapE-ArgE"/>
    <property type="match status" value="1"/>
</dbReference>
<evidence type="ECO:0000256" key="10">
    <source>
        <dbReference type="ARBA" id="ARBA00023285"/>
    </source>
</evidence>
<dbReference type="Gene3D" id="3.40.630.10">
    <property type="entry name" value="Zn peptidases"/>
    <property type="match status" value="2"/>
</dbReference>
<evidence type="ECO:0000313" key="14">
    <source>
        <dbReference type="Proteomes" id="UP000001304"/>
    </source>
</evidence>
<comment type="cofactor">
    <cofactor evidence="2">
        <name>Zn(2+)</name>
        <dbReference type="ChEBI" id="CHEBI:29105"/>
    </cofactor>
</comment>
<proteinExistence type="inferred from homology"/>
<dbReference type="InterPro" id="IPR011650">
    <property type="entry name" value="Peptidase_M20_dimer"/>
</dbReference>
<dbReference type="InterPro" id="IPR010182">
    <property type="entry name" value="ArgE/DapE"/>
</dbReference>
<evidence type="ECO:0000313" key="13">
    <source>
        <dbReference type="EMBL" id="ADM27267.1"/>
    </source>
</evidence>
<dbReference type="GO" id="GO:0009089">
    <property type="term" value="P:lysine biosynthetic process via diaminopimelate"/>
    <property type="evidence" value="ECO:0007669"/>
    <property type="project" value="UniProtKB-UniPathway"/>
</dbReference>
<dbReference type="Proteomes" id="UP000001304">
    <property type="component" value="Chromosome"/>
</dbReference>
<organism evidence="13 14">
    <name type="scientific">Ignisphaera aggregans (strain DSM 17230 / JCM 13409 / AQ1.S1)</name>
    <dbReference type="NCBI Taxonomy" id="583356"/>
    <lineage>
        <taxon>Archaea</taxon>
        <taxon>Thermoproteota</taxon>
        <taxon>Thermoprotei</taxon>
        <taxon>Desulfurococcales</taxon>
        <taxon>Desulfurococcaceae</taxon>
        <taxon>Ignisphaera</taxon>
    </lineage>
</organism>
<evidence type="ECO:0000259" key="12">
    <source>
        <dbReference type="Pfam" id="PF07687"/>
    </source>
</evidence>
<evidence type="ECO:0000256" key="6">
    <source>
        <dbReference type="ARBA" id="ARBA00016853"/>
    </source>
</evidence>
<comment type="catalytic activity">
    <reaction evidence="11">
        <text>N-succinyl-(2S,6S)-2,6-diaminopimelate + H2O = (2S,6S)-2,6-diaminopimelate + succinate</text>
        <dbReference type="Rhea" id="RHEA:22608"/>
        <dbReference type="ChEBI" id="CHEBI:15377"/>
        <dbReference type="ChEBI" id="CHEBI:30031"/>
        <dbReference type="ChEBI" id="CHEBI:57609"/>
        <dbReference type="ChEBI" id="CHEBI:58087"/>
        <dbReference type="EC" id="3.5.1.18"/>
    </reaction>
</comment>
<evidence type="ECO:0000256" key="1">
    <source>
        <dbReference type="ARBA" id="ARBA00001941"/>
    </source>
</evidence>
<accession>E0SRJ2</accession>
<dbReference type="PANTHER" id="PTHR43808">
    <property type="entry name" value="ACETYLORNITHINE DEACETYLASE"/>
    <property type="match status" value="1"/>
</dbReference>
<dbReference type="GO" id="GO:0046872">
    <property type="term" value="F:metal ion binding"/>
    <property type="evidence" value="ECO:0007669"/>
    <property type="project" value="UniProtKB-KW"/>
</dbReference>
<dbReference type="Gene3D" id="3.30.70.360">
    <property type="match status" value="1"/>
</dbReference>
<dbReference type="PANTHER" id="PTHR43808:SF32">
    <property type="entry name" value="ARGE_DAPE-RELATED DEACYLASE"/>
    <property type="match status" value="1"/>
</dbReference>
<dbReference type="PROSITE" id="PS00759">
    <property type="entry name" value="ARGE_DAPE_CPG2_2"/>
    <property type="match status" value="1"/>
</dbReference>
<dbReference type="SUPFAM" id="SSF53187">
    <property type="entry name" value="Zn-dependent exopeptidases"/>
    <property type="match status" value="1"/>
</dbReference>
<keyword evidence="7" id="KW-0479">Metal-binding</keyword>
<protein>
    <recommendedName>
        <fullName evidence="6">Probable succinyl-diaminopimelate desuccinylase</fullName>
        <ecNumber evidence="5">3.5.1.18</ecNumber>
    </recommendedName>
</protein>
<keyword evidence="9" id="KW-0862">Zinc</keyword>
<dbReference type="EC" id="3.5.1.18" evidence="5"/>
<dbReference type="InterPro" id="IPR050072">
    <property type="entry name" value="Peptidase_M20A"/>
</dbReference>
<evidence type="ECO:0000256" key="2">
    <source>
        <dbReference type="ARBA" id="ARBA00001947"/>
    </source>
</evidence>
<reference evidence="13 14" key="1">
    <citation type="journal article" date="2010" name="Stand. Genomic Sci.">
        <title>Complete genome sequence of Ignisphaera aggregans type strain (AQ1.S1).</title>
        <authorList>
            <person name="Goker M."/>
            <person name="Held B."/>
            <person name="Lapidus A."/>
            <person name="Nolan M."/>
            <person name="Spring S."/>
            <person name="Yasawong M."/>
            <person name="Lucas S."/>
            <person name="Glavina Del Rio T."/>
            <person name="Tice H."/>
            <person name="Cheng J.F."/>
            <person name="Goodwin L."/>
            <person name="Tapia R."/>
            <person name="Pitluck S."/>
            <person name="Liolios K."/>
            <person name="Ivanova N."/>
            <person name="Mavromatis K."/>
            <person name="Mikhailova N."/>
            <person name="Pati A."/>
            <person name="Chen A."/>
            <person name="Palaniappan K."/>
            <person name="Brambilla E."/>
            <person name="Land M."/>
            <person name="Hauser L."/>
            <person name="Chang Y.J."/>
            <person name="Jeffries C.D."/>
            <person name="Brettin T."/>
            <person name="Detter J.C."/>
            <person name="Han C."/>
            <person name="Rohde M."/>
            <person name="Sikorski J."/>
            <person name="Woyke T."/>
            <person name="Bristow J."/>
            <person name="Eisen J.A."/>
            <person name="Markowitz V."/>
            <person name="Hugenholtz P."/>
            <person name="Kyrpides N.C."/>
            <person name="Klenk H.P."/>
        </authorList>
    </citation>
    <scope>NUCLEOTIDE SEQUENCE [LARGE SCALE GENOMIC DNA]</scope>
    <source>
        <strain evidence="14">DSM 17230 / JCM 13409 / AQ1.S1</strain>
    </source>
</reference>
<dbReference type="STRING" id="583356.Igag_0429"/>
<dbReference type="InterPro" id="IPR002933">
    <property type="entry name" value="Peptidase_M20"/>
</dbReference>
<gene>
    <name evidence="13" type="ordered locus">Igag_0429</name>
</gene>
<comment type="cofactor">
    <cofactor evidence="1">
        <name>Co(2+)</name>
        <dbReference type="ChEBI" id="CHEBI:48828"/>
    </cofactor>
</comment>
<dbReference type="BioCyc" id="IAGG583356:GHAH-432-MONOMER"/>
<dbReference type="GO" id="GO:0009014">
    <property type="term" value="F:succinyl-diaminopimelate desuccinylase activity"/>
    <property type="evidence" value="ECO:0007669"/>
    <property type="project" value="UniProtKB-EC"/>
</dbReference>